<feature type="transmembrane region" description="Helical" evidence="16">
    <location>
        <begin position="80"/>
        <end position="109"/>
    </location>
</feature>
<evidence type="ECO:0000256" key="11">
    <source>
        <dbReference type="ARBA" id="ARBA00023027"/>
    </source>
</evidence>
<feature type="transmembrane region" description="Helical" evidence="16">
    <location>
        <begin position="353"/>
        <end position="374"/>
    </location>
</feature>
<dbReference type="PRINTS" id="PR01437">
    <property type="entry name" value="NUOXDRDTASE4"/>
</dbReference>
<keyword evidence="14 16" id="KW-0472">Membrane</keyword>
<dbReference type="EC" id="7.1.1.2" evidence="3 16"/>
<geneLocation type="mitochondrion" evidence="18"/>
<evidence type="ECO:0000256" key="4">
    <source>
        <dbReference type="ARBA" id="ARBA00021006"/>
    </source>
</evidence>
<dbReference type="EMBL" id="JF505509">
    <property type="protein sequence ID" value="AEB55010.1"/>
    <property type="molecule type" value="Genomic_DNA"/>
</dbReference>
<evidence type="ECO:0000256" key="14">
    <source>
        <dbReference type="ARBA" id="ARBA00023136"/>
    </source>
</evidence>
<keyword evidence="11 16" id="KW-0520">NAD</keyword>
<comment type="function">
    <text evidence="16">Core subunit of the mitochondrial membrane respiratory chain NADH dehydrogenase (Complex I) which catalyzes electron transfer from NADH through the respiratory chain, using ubiquinone as an electron acceptor. Essential for the catalytic activity and assembly of complex I.</text>
</comment>
<evidence type="ECO:0000256" key="9">
    <source>
        <dbReference type="ARBA" id="ARBA00022982"/>
    </source>
</evidence>
<keyword evidence="8" id="KW-1278">Translocase</keyword>
<keyword evidence="5 16" id="KW-0813">Transport</keyword>
<feature type="transmembrane region" description="Helical" evidence="16">
    <location>
        <begin position="43"/>
        <end position="68"/>
    </location>
</feature>
<evidence type="ECO:0000256" key="10">
    <source>
        <dbReference type="ARBA" id="ARBA00022989"/>
    </source>
</evidence>
<dbReference type="GO" id="GO:0015990">
    <property type="term" value="P:electron transport coupled proton transport"/>
    <property type="evidence" value="ECO:0007669"/>
    <property type="project" value="TreeGrafter"/>
</dbReference>
<evidence type="ECO:0000256" key="16">
    <source>
        <dbReference type="RuleBase" id="RU003297"/>
    </source>
</evidence>
<evidence type="ECO:0000256" key="6">
    <source>
        <dbReference type="ARBA" id="ARBA00022660"/>
    </source>
</evidence>
<dbReference type="AlphaFoldDB" id="G3F9Y8"/>
<feature type="transmembrane region" description="Helical" evidence="16">
    <location>
        <begin position="386"/>
        <end position="409"/>
    </location>
</feature>
<dbReference type="Pfam" id="PF00361">
    <property type="entry name" value="Proton_antipo_M"/>
    <property type="match status" value="1"/>
</dbReference>
<keyword evidence="10 16" id="KW-1133">Transmembrane helix</keyword>
<evidence type="ECO:0000256" key="13">
    <source>
        <dbReference type="ARBA" id="ARBA00023128"/>
    </source>
</evidence>
<feature type="transmembrane region" description="Helical" evidence="16">
    <location>
        <begin position="321"/>
        <end position="341"/>
    </location>
</feature>
<dbReference type="GO" id="GO:0031966">
    <property type="term" value="C:mitochondrial membrane"/>
    <property type="evidence" value="ECO:0007669"/>
    <property type="project" value="UniProtKB-SubCell"/>
</dbReference>
<dbReference type="PANTHER" id="PTHR43507">
    <property type="entry name" value="NADH-UBIQUINONE OXIDOREDUCTASE CHAIN 4"/>
    <property type="match status" value="1"/>
</dbReference>
<evidence type="ECO:0000256" key="3">
    <source>
        <dbReference type="ARBA" id="ARBA00012944"/>
    </source>
</evidence>
<sequence length="410" mass="46441">MNLNKANSYFYFVVLSLLFILLTTISYSSLYNGLLILNFNMDYLFFVLCLLVLFIASLIVLFFFNVFGGTQYFLIGSCIFSVYCFCINNFLLFWVSYELSIIFLLFLIYSDSPYTDRFLAGWYLFAYSFLCGLPLLVLLFYCGKDSVLGFDNNISFSIDSFSGLLLCLVFIAKIPLIPFHTWLPIVHAEASTVVSICLSGYIMKLGLVGIVRFCLNVLDSNLVLSYTVFAFIGCLLQFFCSMEEFDFKRWLAMLSVAHIGVSVVCLLTNAQSGIEKSLLFGLGHGISAGYFFLLIMVLGVIGGGRNSSMLSVINSWSISNVWLLLVGFCLVASFPPVVNFFIEVWLLSVFNNIFMWVVLLSIYLFFSSLIPLSLLGYGLTRRFGNYILYINESYLVSFCLLFFYTVLLLV</sequence>
<dbReference type="InterPro" id="IPR003918">
    <property type="entry name" value="NADH_UbQ_OxRdtase"/>
</dbReference>
<name>G3F9Y8_POLHA</name>
<feature type="domain" description="NADH:quinone oxidoreductase/Mrp antiporter transmembrane" evidence="17">
    <location>
        <begin position="88"/>
        <end position="361"/>
    </location>
</feature>
<evidence type="ECO:0000256" key="15">
    <source>
        <dbReference type="ARBA" id="ARBA00049551"/>
    </source>
</evidence>
<keyword evidence="13 16" id="KW-0496">Mitochondrion</keyword>
<keyword evidence="12 16" id="KW-0830">Ubiquinone</keyword>
<dbReference type="GO" id="GO:0008137">
    <property type="term" value="F:NADH dehydrogenase (ubiquinone) activity"/>
    <property type="evidence" value="ECO:0007669"/>
    <property type="project" value="UniProtKB-UniRule"/>
</dbReference>
<keyword evidence="9 16" id="KW-0249">Electron transport</keyword>
<dbReference type="PANTHER" id="PTHR43507:SF20">
    <property type="entry name" value="NADH-UBIQUINONE OXIDOREDUCTASE CHAIN 4"/>
    <property type="match status" value="1"/>
</dbReference>
<feature type="transmembrane region" description="Helical" evidence="16">
    <location>
        <begin position="9"/>
        <end position="31"/>
    </location>
</feature>
<dbReference type="GO" id="GO:0048039">
    <property type="term" value="F:ubiquinone binding"/>
    <property type="evidence" value="ECO:0007669"/>
    <property type="project" value="TreeGrafter"/>
</dbReference>
<evidence type="ECO:0000256" key="7">
    <source>
        <dbReference type="ARBA" id="ARBA00022692"/>
    </source>
</evidence>
<dbReference type="InterPro" id="IPR001750">
    <property type="entry name" value="ND/Mrp_TM"/>
</dbReference>
<dbReference type="GO" id="GO:0042773">
    <property type="term" value="P:ATP synthesis coupled electron transport"/>
    <property type="evidence" value="ECO:0007669"/>
    <property type="project" value="InterPro"/>
</dbReference>
<organism evidence="18">
    <name type="scientific">Polylabris halichoeres</name>
    <name type="common">Flatworm</name>
    <dbReference type="NCBI Taxonomy" id="1004784"/>
    <lineage>
        <taxon>Eukaryota</taxon>
        <taxon>Metazoa</taxon>
        <taxon>Spiralia</taxon>
        <taxon>Lophotrochozoa</taxon>
        <taxon>Platyhelminthes</taxon>
        <taxon>Monogenea</taxon>
        <taxon>Polyopisthocotylea</taxon>
        <taxon>Mazocraeidea</taxon>
        <taxon>Microcotylidae</taxon>
        <taxon>Polylabris</taxon>
    </lineage>
</organism>
<feature type="transmembrane region" description="Helical" evidence="16">
    <location>
        <begin position="192"/>
        <end position="215"/>
    </location>
</feature>
<comment type="similarity">
    <text evidence="2 16">Belongs to the complex I subunit 4 family.</text>
</comment>
<evidence type="ECO:0000313" key="18">
    <source>
        <dbReference type="EMBL" id="AEB55010.1"/>
    </source>
</evidence>
<feature type="transmembrane region" description="Helical" evidence="16">
    <location>
        <begin position="154"/>
        <end position="172"/>
    </location>
</feature>
<evidence type="ECO:0000256" key="8">
    <source>
        <dbReference type="ARBA" id="ARBA00022967"/>
    </source>
</evidence>
<feature type="transmembrane region" description="Helical" evidence="16">
    <location>
        <begin position="277"/>
        <end position="301"/>
    </location>
</feature>
<protein>
    <recommendedName>
        <fullName evidence="4 16">NADH-ubiquinone oxidoreductase chain 4</fullName>
        <ecNumber evidence="3 16">7.1.1.2</ecNumber>
    </recommendedName>
</protein>
<reference evidence="18" key="1">
    <citation type="journal article" date="2011" name="Mitochondrial DNA">
        <title>The mitochondrial genome of Polylabris halichoeres (Monogenea: Microcotylidae).</title>
        <authorList>
            <person name="Zhang J."/>
            <person name="Wu X."/>
            <person name="Xie M."/>
            <person name="Xu X."/>
            <person name="Li A."/>
        </authorList>
    </citation>
    <scope>NUCLEOTIDE SEQUENCE</scope>
</reference>
<feature type="transmembrane region" description="Helical" evidence="16">
    <location>
        <begin position="121"/>
        <end position="142"/>
    </location>
</feature>
<evidence type="ECO:0000259" key="17">
    <source>
        <dbReference type="Pfam" id="PF00361"/>
    </source>
</evidence>
<comment type="catalytic activity">
    <reaction evidence="15 16">
        <text>a ubiquinone + NADH + 5 H(+)(in) = a ubiquinol + NAD(+) + 4 H(+)(out)</text>
        <dbReference type="Rhea" id="RHEA:29091"/>
        <dbReference type="Rhea" id="RHEA-COMP:9565"/>
        <dbReference type="Rhea" id="RHEA-COMP:9566"/>
        <dbReference type="ChEBI" id="CHEBI:15378"/>
        <dbReference type="ChEBI" id="CHEBI:16389"/>
        <dbReference type="ChEBI" id="CHEBI:17976"/>
        <dbReference type="ChEBI" id="CHEBI:57540"/>
        <dbReference type="ChEBI" id="CHEBI:57945"/>
        <dbReference type="EC" id="7.1.1.2"/>
    </reaction>
</comment>
<keyword evidence="6 16" id="KW-0679">Respiratory chain</keyword>
<comment type="subcellular location">
    <subcellularLocation>
        <location evidence="1 16">Mitochondrion membrane</location>
        <topology evidence="1 16">Multi-pass membrane protein</topology>
    </subcellularLocation>
</comment>
<keyword evidence="7 16" id="KW-0812">Transmembrane</keyword>
<evidence type="ECO:0000256" key="2">
    <source>
        <dbReference type="ARBA" id="ARBA00009025"/>
    </source>
</evidence>
<feature type="transmembrane region" description="Helical" evidence="16">
    <location>
        <begin position="222"/>
        <end position="239"/>
    </location>
</feature>
<feature type="transmembrane region" description="Helical" evidence="16">
    <location>
        <begin position="251"/>
        <end position="270"/>
    </location>
</feature>
<gene>
    <name evidence="18" type="primary">nad4</name>
</gene>
<dbReference type="GO" id="GO:0003954">
    <property type="term" value="F:NADH dehydrogenase activity"/>
    <property type="evidence" value="ECO:0007669"/>
    <property type="project" value="TreeGrafter"/>
</dbReference>
<proteinExistence type="inferred from homology"/>
<evidence type="ECO:0000256" key="12">
    <source>
        <dbReference type="ARBA" id="ARBA00023075"/>
    </source>
</evidence>
<accession>G3F9Y8</accession>
<evidence type="ECO:0000256" key="5">
    <source>
        <dbReference type="ARBA" id="ARBA00022448"/>
    </source>
</evidence>
<evidence type="ECO:0000256" key="1">
    <source>
        <dbReference type="ARBA" id="ARBA00004225"/>
    </source>
</evidence>